<keyword evidence="16" id="KW-1185">Reference proteome</keyword>
<keyword evidence="6 11" id="KW-0798">TonB box</keyword>
<dbReference type="SUPFAM" id="SSF56935">
    <property type="entry name" value="Porins"/>
    <property type="match status" value="1"/>
</dbReference>
<protein>
    <submittedName>
        <fullName evidence="15">Catecholate siderophore receptor</fullName>
    </submittedName>
</protein>
<dbReference type="InterPro" id="IPR012910">
    <property type="entry name" value="Plug_dom"/>
</dbReference>
<dbReference type="Pfam" id="PF00593">
    <property type="entry name" value="TonB_dep_Rec_b-barrel"/>
    <property type="match status" value="1"/>
</dbReference>
<keyword evidence="3 10" id="KW-0813">Transport</keyword>
<keyword evidence="5 10" id="KW-0812">Transmembrane</keyword>
<evidence type="ECO:0000256" key="12">
    <source>
        <dbReference type="SAM" id="SignalP"/>
    </source>
</evidence>
<evidence type="ECO:0000256" key="8">
    <source>
        <dbReference type="ARBA" id="ARBA00023170"/>
    </source>
</evidence>
<dbReference type="GO" id="GO:0015891">
    <property type="term" value="P:siderophore transport"/>
    <property type="evidence" value="ECO:0007669"/>
    <property type="project" value="InterPro"/>
</dbReference>
<reference evidence="15 16" key="1">
    <citation type="submission" date="2016-10" db="EMBL/GenBank/DDBJ databases">
        <authorList>
            <person name="de Groot N.N."/>
        </authorList>
    </citation>
    <scope>NUCLEOTIDE SEQUENCE [LARGE SCALE GENOMIC DNA]</scope>
    <source>
        <strain evidence="15 16">DSM 26915</strain>
    </source>
</reference>
<evidence type="ECO:0000256" key="3">
    <source>
        <dbReference type="ARBA" id="ARBA00022448"/>
    </source>
</evidence>
<keyword evidence="12" id="KW-0732">Signal</keyword>
<evidence type="ECO:0000256" key="4">
    <source>
        <dbReference type="ARBA" id="ARBA00022452"/>
    </source>
</evidence>
<dbReference type="AlphaFoldDB" id="A0A1H6A8Q7"/>
<dbReference type="RefSeq" id="WP_234994780.1">
    <property type="nucleotide sequence ID" value="NZ_FNUZ01000004.1"/>
</dbReference>
<keyword evidence="4 10" id="KW-1134">Transmembrane beta strand</keyword>
<feature type="signal peptide" evidence="12">
    <location>
        <begin position="1"/>
        <end position="43"/>
    </location>
</feature>
<name>A0A1H6A8Q7_9RHOB</name>
<evidence type="ECO:0000256" key="5">
    <source>
        <dbReference type="ARBA" id="ARBA00022692"/>
    </source>
</evidence>
<dbReference type="NCBIfam" id="TIGR01783">
    <property type="entry name" value="TonB-siderophor"/>
    <property type="match status" value="1"/>
</dbReference>
<evidence type="ECO:0000256" key="1">
    <source>
        <dbReference type="ARBA" id="ARBA00004571"/>
    </source>
</evidence>
<evidence type="ECO:0000256" key="2">
    <source>
        <dbReference type="ARBA" id="ARBA00009810"/>
    </source>
</evidence>
<proteinExistence type="inferred from homology"/>
<feature type="domain" description="TonB-dependent receptor-like beta-barrel" evidence="13">
    <location>
        <begin position="326"/>
        <end position="788"/>
    </location>
</feature>
<comment type="similarity">
    <text evidence="2 10 11">Belongs to the TonB-dependent receptor family.</text>
</comment>
<dbReference type="PANTHER" id="PTHR32552:SF83">
    <property type="entry name" value="BLR3904 PROTEIN"/>
    <property type="match status" value="1"/>
</dbReference>
<dbReference type="GO" id="GO:0038023">
    <property type="term" value="F:signaling receptor activity"/>
    <property type="evidence" value="ECO:0007669"/>
    <property type="project" value="InterPro"/>
</dbReference>
<evidence type="ECO:0000259" key="13">
    <source>
        <dbReference type="Pfam" id="PF00593"/>
    </source>
</evidence>
<evidence type="ECO:0000256" key="7">
    <source>
        <dbReference type="ARBA" id="ARBA00023136"/>
    </source>
</evidence>
<dbReference type="Gene3D" id="2.40.170.20">
    <property type="entry name" value="TonB-dependent receptor, beta-barrel domain"/>
    <property type="match status" value="1"/>
</dbReference>
<evidence type="ECO:0000256" key="11">
    <source>
        <dbReference type="RuleBase" id="RU003357"/>
    </source>
</evidence>
<dbReference type="InterPro" id="IPR037066">
    <property type="entry name" value="Plug_dom_sf"/>
</dbReference>
<sequence>MTKSLRMRGAQTCAPASDPLARRTVAPLATACAVSLLAGSVAAQDATDGVIVLPTVDVQTTEAPAPAPVRSAPAPRRTTVARQAPAAPQVCTPELAGTPVCAAEEAAEAERLAAEAAAAEAARQASAGTNPNADPDAPFKINTLTNSKLIGDVADMPRTVTAISKETLETTQTTSIREIARHTPGMSLGFGEGGNAYGDNIYIRGFKANNDVYVDGVRDPGTSVRETFDTEQVEVLKGPSGSVGGRGATGGTINIATKQPQDVDFQKYSLEFTSAGTIRTTADINVAYDDRLQLRFNGMRQEGNVAGRDHVYDNRTGLAGALRYKLTDAITLDASYSFSEFDQMPDWGVPYTTAGPNGARGPVTEFGVDRSTFYGIPERDFQKATRHVATGRLTWDINNNLKLTNTLRASETVNDYVLTAPGSVTENGSTNPEDWTTGIRDKSKYQVTDVLSNTTELSGQADWGGYSHNYVAGLLLQKEWVMADAYPGSTEDYPTGARGCTVDVVNPNPDVCFDGNMPERNYAKTETDVTTVSAYFSDQIEINPQWIVNAGIRVDHYDINRETSAGVNLSRTDTMWNGNLGLTWKPREDLSIYGAVATSTNPMGQEIAAGGGYYAGLDANGENLKPERNIAYEIGAKYELTDHLLLTAALFQTTKQNAREDTGPRFSPVTTDTLEYRLRGIELGVAGKIDRVGLYGGAVFMESEILESATEDNIGKELATIAHQQFNLLTTYDVNDRLMLGVQSNWKGKVKLGSLTPNDNFLPSYWSFDLVGSYDLSDKMDIRFGVKNATDEVYYDTAYRSGEPFTYVAPGREAWVALDMKF</sequence>
<keyword evidence="9 10" id="KW-0998">Cell outer membrane</keyword>
<evidence type="ECO:0000256" key="6">
    <source>
        <dbReference type="ARBA" id="ARBA00023077"/>
    </source>
</evidence>
<gene>
    <name evidence="15" type="ORF">SAMN04488045_2906</name>
</gene>
<dbReference type="Proteomes" id="UP000236752">
    <property type="component" value="Unassembled WGS sequence"/>
</dbReference>
<feature type="chain" id="PRO_5009292391" evidence="12">
    <location>
        <begin position="44"/>
        <end position="822"/>
    </location>
</feature>
<evidence type="ECO:0000256" key="9">
    <source>
        <dbReference type="ARBA" id="ARBA00023237"/>
    </source>
</evidence>
<dbReference type="InterPro" id="IPR036942">
    <property type="entry name" value="Beta-barrel_TonB_sf"/>
</dbReference>
<dbReference type="PROSITE" id="PS52016">
    <property type="entry name" value="TONB_DEPENDENT_REC_3"/>
    <property type="match status" value="1"/>
</dbReference>
<evidence type="ECO:0000313" key="16">
    <source>
        <dbReference type="Proteomes" id="UP000236752"/>
    </source>
</evidence>
<feature type="domain" description="TonB-dependent receptor plug" evidence="14">
    <location>
        <begin position="153"/>
        <end position="252"/>
    </location>
</feature>
<dbReference type="InterPro" id="IPR010105">
    <property type="entry name" value="TonB_sidphr_rcpt"/>
</dbReference>
<dbReference type="GO" id="GO:0009279">
    <property type="term" value="C:cell outer membrane"/>
    <property type="evidence" value="ECO:0007669"/>
    <property type="project" value="UniProtKB-SubCell"/>
</dbReference>
<dbReference type="InterPro" id="IPR000531">
    <property type="entry name" value="Beta-barrel_TonB"/>
</dbReference>
<dbReference type="CDD" id="cd01347">
    <property type="entry name" value="ligand_gated_channel"/>
    <property type="match status" value="1"/>
</dbReference>
<evidence type="ECO:0000256" key="10">
    <source>
        <dbReference type="PROSITE-ProRule" id="PRU01360"/>
    </source>
</evidence>
<keyword evidence="7 10" id="KW-0472">Membrane</keyword>
<dbReference type="InterPro" id="IPR039426">
    <property type="entry name" value="TonB-dep_rcpt-like"/>
</dbReference>
<evidence type="ECO:0000313" key="15">
    <source>
        <dbReference type="EMBL" id="SEG44831.1"/>
    </source>
</evidence>
<keyword evidence="8 15" id="KW-0675">Receptor</keyword>
<dbReference type="EMBL" id="FNUZ01000004">
    <property type="protein sequence ID" value="SEG44831.1"/>
    <property type="molecule type" value="Genomic_DNA"/>
</dbReference>
<dbReference type="GO" id="GO:0015344">
    <property type="term" value="F:siderophore uptake transmembrane transporter activity"/>
    <property type="evidence" value="ECO:0007669"/>
    <property type="project" value="TreeGrafter"/>
</dbReference>
<organism evidence="15 16">
    <name type="scientific">Thalassococcus halodurans</name>
    <dbReference type="NCBI Taxonomy" id="373675"/>
    <lineage>
        <taxon>Bacteria</taxon>
        <taxon>Pseudomonadati</taxon>
        <taxon>Pseudomonadota</taxon>
        <taxon>Alphaproteobacteria</taxon>
        <taxon>Rhodobacterales</taxon>
        <taxon>Roseobacteraceae</taxon>
        <taxon>Thalassococcus</taxon>
    </lineage>
</organism>
<dbReference type="PANTHER" id="PTHR32552">
    <property type="entry name" value="FERRICHROME IRON RECEPTOR-RELATED"/>
    <property type="match status" value="1"/>
</dbReference>
<accession>A0A1H6A8Q7</accession>
<comment type="subcellular location">
    <subcellularLocation>
        <location evidence="1 10">Cell outer membrane</location>
        <topology evidence="1 10">Multi-pass membrane protein</topology>
    </subcellularLocation>
</comment>
<dbReference type="Pfam" id="PF07715">
    <property type="entry name" value="Plug"/>
    <property type="match status" value="1"/>
</dbReference>
<evidence type="ECO:0000259" key="14">
    <source>
        <dbReference type="Pfam" id="PF07715"/>
    </source>
</evidence>
<dbReference type="Gene3D" id="2.170.130.10">
    <property type="entry name" value="TonB-dependent receptor, plug domain"/>
    <property type="match status" value="1"/>
</dbReference>